<keyword evidence="2 7" id="KW-0963">Cytoplasm</keyword>
<dbReference type="InterPro" id="IPR027417">
    <property type="entry name" value="P-loop_NTPase"/>
</dbReference>
<dbReference type="PROSITE" id="PS51883">
    <property type="entry name" value="OBG"/>
    <property type="match status" value="1"/>
</dbReference>
<dbReference type="NCBIfam" id="NF008955">
    <property type="entry name" value="PRK12297.1"/>
    <property type="match status" value="1"/>
</dbReference>
<keyword evidence="3 7" id="KW-0547">Nucleotide-binding</keyword>
<dbReference type="Proteomes" id="UP000269352">
    <property type="component" value="Unassembled WGS sequence"/>
</dbReference>
<sequence>MFLDETVIYVKAGHGGAGGKHFLREKYKPYGGPAGGDGGAGGSIYLQADTGLNSLNDFRYKKEFIASDGQNGMRNKMAGRDADDITLLVPCGTVARQTETQKIIVDLTKPGEKFLLARGGKGGQGNYHFATSRNQTPAYAQPGLPGEELRVELELKLIADAGLVGLPNAGKSTLLKMLTNARPKIGDYPFTTLSPNLGILPVYKKNIVIADIPGLIEGASDGAGLGDEFLRHIERTKIIVHLIDTSGLSGDPAQNYRTIQQELKAYSAKLARKKQLVVFNKIDVPESAENIARFKQEFPQIETLSISAAAGQNLDGLKEILYKALYAH</sequence>
<dbReference type="NCBIfam" id="NF008956">
    <property type="entry name" value="PRK12299.1"/>
    <property type="match status" value="1"/>
</dbReference>
<evidence type="ECO:0000256" key="4">
    <source>
        <dbReference type="ARBA" id="ARBA00022801"/>
    </source>
</evidence>
<comment type="cofactor">
    <cofactor evidence="7">
        <name>Mg(2+)</name>
        <dbReference type="ChEBI" id="CHEBI:18420"/>
    </cofactor>
</comment>
<evidence type="ECO:0000313" key="11">
    <source>
        <dbReference type="Proteomes" id="UP000269352"/>
    </source>
</evidence>
<dbReference type="PROSITE" id="PS00905">
    <property type="entry name" value="GTP1_OBG"/>
    <property type="match status" value="1"/>
</dbReference>
<gene>
    <name evidence="10" type="primary">cgtA</name>
    <name evidence="7" type="synonym">obg</name>
    <name evidence="10" type="ORF">NO1_0127</name>
</gene>
<feature type="domain" description="Obg" evidence="9">
    <location>
        <begin position="1"/>
        <end position="158"/>
    </location>
</feature>
<dbReference type="Pfam" id="PF01018">
    <property type="entry name" value="GTP1_OBG"/>
    <property type="match status" value="1"/>
</dbReference>
<keyword evidence="6 7" id="KW-0342">GTP-binding</keyword>
<dbReference type="AlphaFoldDB" id="A0A388T7K9"/>
<dbReference type="PIRSF" id="PIRSF002401">
    <property type="entry name" value="GTP_bd_Obg/CgtA"/>
    <property type="match status" value="1"/>
</dbReference>
<dbReference type="EMBL" id="BGZN01000001">
    <property type="protein sequence ID" value="GBR72621.1"/>
    <property type="molecule type" value="Genomic_DNA"/>
</dbReference>
<dbReference type="PRINTS" id="PR00326">
    <property type="entry name" value="GTP1OBG"/>
</dbReference>
<dbReference type="CDD" id="cd01898">
    <property type="entry name" value="Obg"/>
    <property type="match status" value="1"/>
</dbReference>
<evidence type="ECO:0000256" key="3">
    <source>
        <dbReference type="ARBA" id="ARBA00022741"/>
    </source>
</evidence>
<dbReference type="Gene3D" id="2.70.210.12">
    <property type="entry name" value="GTP1/OBG domain"/>
    <property type="match status" value="1"/>
</dbReference>
<name>A0A388T7K9_TERA1</name>
<evidence type="ECO:0000256" key="5">
    <source>
        <dbReference type="ARBA" id="ARBA00022842"/>
    </source>
</evidence>
<dbReference type="PROSITE" id="PS51710">
    <property type="entry name" value="G_OBG"/>
    <property type="match status" value="1"/>
</dbReference>
<evidence type="ECO:0000259" key="9">
    <source>
        <dbReference type="PROSITE" id="PS51883"/>
    </source>
</evidence>
<dbReference type="SUPFAM" id="SSF52540">
    <property type="entry name" value="P-loop containing nucleoside triphosphate hydrolases"/>
    <property type="match status" value="1"/>
</dbReference>
<feature type="binding site" evidence="7">
    <location>
        <position position="172"/>
    </location>
    <ligand>
        <name>Mg(2+)</name>
        <dbReference type="ChEBI" id="CHEBI:18420"/>
    </ligand>
</feature>
<dbReference type="InterPro" id="IPR006073">
    <property type="entry name" value="GTP-bd"/>
</dbReference>
<dbReference type="GO" id="GO:0005525">
    <property type="term" value="F:GTP binding"/>
    <property type="evidence" value="ECO:0007669"/>
    <property type="project" value="UniProtKB-UniRule"/>
</dbReference>
<dbReference type="PANTHER" id="PTHR11702:SF31">
    <property type="entry name" value="MITOCHONDRIAL RIBOSOME-ASSOCIATED GTPASE 2"/>
    <property type="match status" value="1"/>
</dbReference>
<comment type="subcellular location">
    <subcellularLocation>
        <location evidence="7">Cytoplasm</location>
    </subcellularLocation>
</comment>
<evidence type="ECO:0000256" key="2">
    <source>
        <dbReference type="ARBA" id="ARBA00022490"/>
    </source>
</evidence>
<dbReference type="InterPro" id="IPR045086">
    <property type="entry name" value="OBG_GTPase"/>
</dbReference>
<dbReference type="GO" id="GO:0042254">
    <property type="term" value="P:ribosome biogenesis"/>
    <property type="evidence" value="ECO:0007669"/>
    <property type="project" value="UniProtKB-UniRule"/>
</dbReference>
<dbReference type="GO" id="GO:0000287">
    <property type="term" value="F:magnesium ion binding"/>
    <property type="evidence" value="ECO:0007669"/>
    <property type="project" value="InterPro"/>
</dbReference>
<dbReference type="InterPro" id="IPR014100">
    <property type="entry name" value="GTP-bd_Obg/CgtA"/>
</dbReference>
<keyword evidence="4 7" id="KW-0378">Hydrolase</keyword>
<dbReference type="InterPro" id="IPR031167">
    <property type="entry name" value="G_OBG"/>
</dbReference>
<dbReference type="SUPFAM" id="SSF82051">
    <property type="entry name" value="Obg GTP-binding protein N-terminal domain"/>
    <property type="match status" value="1"/>
</dbReference>
<dbReference type="InterPro" id="IPR006169">
    <property type="entry name" value="GTP1_OBG_dom"/>
</dbReference>
<keyword evidence="11" id="KW-1185">Reference proteome</keyword>
<reference evidence="10 11" key="1">
    <citation type="journal article" date="2019" name="ISME J.">
        <title>Genome analyses of uncultured TG2/ZB3 bacteria in 'Margulisbacteria' specifically attached to ectosymbiotic spirochetes of protists in the termite gut.</title>
        <authorList>
            <person name="Utami Y.D."/>
            <person name="Kuwahara H."/>
            <person name="Igai K."/>
            <person name="Murakami T."/>
            <person name="Sugaya K."/>
            <person name="Morikawa T."/>
            <person name="Nagura Y."/>
            <person name="Yuki M."/>
            <person name="Deevong P."/>
            <person name="Inoue T."/>
            <person name="Kihara K."/>
            <person name="Lo N."/>
            <person name="Yamada A."/>
            <person name="Ohkuma M."/>
            <person name="Hongoh Y."/>
        </authorList>
    </citation>
    <scope>NUCLEOTIDE SEQUENCE [LARGE SCALE GENOMIC DNA]</scope>
    <source>
        <strain evidence="10">NkOx7-01</strain>
    </source>
</reference>
<evidence type="ECO:0000313" key="10">
    <source>
        <dbReference type="EMBL" id="GBR72621.1"/>
    </source>
</evidence>
<comment type="caution">
    <text evidence="10">The sequence shown here is derived from an EMBL/GenBank/DDBJ whole genome shotgun (WGS) entry which is preliminary data.</text>
</comment>
<feature type="binding site" evidence="7">
    <location>
        <begin position="280"/>
        <end position="283"/>
    </location>
    <ligand>
        <name>GTP</name>
        <dbReference type="ChEBI" id="CHEBI:37565"/>
    </ligand>
</feature>
<dbReference type="PANTHER" id="PTHR11702">
    <property type="entry name" value="DEVELOPMENTALLY REGULATED GTP-BINDING PROTEIN-RELATED"/>
    <property type="match status" value="1"/>
</dbReference>
<comment type="subunit">
    <text evidence="7">Monomer.</text>
</comment>
<keyword evidence="5 7" id="KW-0460">Magnesium</keyword>
<feature type="binding site" evidence="7">
    <location>
        <begin position="190"/>
        <end position="194"/>
    </location>
    <ligand>
        <name>GTP</name>
        <dbReference type="ChEBI" id="CHEBI:37565"/>
    </ligand>
</feature>
<proteinExistence type="inferred from homology"/>
<keyword evidence="7" id="KW-0479">Metal-binding</keyword>
<evidence type="ECO:0000256" key="6">
    <source>
        <dbReference type="ARBA" id="ARBA00023134"/>
    </source>
</evidence>
<evidence type="ECO:0000256" key="7">
    <source>
        <dbReference type="HAMAP-Rule" id="MF_01454"/>
    </source>
</evidence>
<dbReference type="GO" id="GO:0003924">
    <property type="term" value="F:GTPase activity"/>
    <property type="evidence" value="ECO:0007669"/>
    <property type="project" value="UniProtKB-UniRule"/>
</dbReference>
<organism evidence="10 11">
    <name type="scientific">Termititenax aidoneus</name>
    <dbReference type="NCBI Taxonomy" id="2218524"/>
    <lineage>
        <taxon>Bacteria</taxon>
        <taxon>Bacillati</taxon>
        <taxon>Candidatus Margulisiibacteriota</taxon>
        <taxon>Candidatus Termititenacia</taxon>
        <taxon>Candidatus Termititenacales</taxon>
        <taxon>Candidatus Termititenacaceae</taxon>
        <taxon>Candidatus Termititenax</taxon>
    </lineage>
</organism>
<evidence type="ECO:0000256" key="1">
    <source>
        <dbReference type="ARBA" id="ARBA00007699"/>
    </source>
</evidence>
<feature type="binding site" evidence="7">
    <location>
        <begin position="211"/>
        <end position="214"/>
    </location>
    <ligand>
        <name>GTP</name>
        <dbReference type="ChEBI" id="CHEBI:37565"/>
    </ligand>
</feature>
<accession>A0A388T7K9</accession>
<dbReference type="Gene3D" id="3.40.50.300">
    <property type="entry name" value="P-loop containing nucleotide triphosphate hydrolases"/>
    <property type="match status" value="1"/>
</dbReference>
<comment type="similarity">
    <text evidence="1 7">Belongs to the TRAFAC class OBG-HflX-like GTPase superfamily. OBG GTPase family.</text>
</comment>
<dbReference type="EC" id="3.6.5.-" evidence="7"/>
<dbReference type="GO" id="GO:0005737">
    <property type="term" value="C:cytoplasm"/>
    <property type="evidence" value="ECO:0007669"/>
    <property type="project" value="UniProtKB-SubCell"/>
</dbReference>
<feature type="binding site" evidence="7">
    <location>
        <begin position="307"/>
        <end position="309"/>
    </location>
    <ligand>
        <name>GTP</name>
        <dbReference type="ChEBI" id="CHEBI:37565"/>
    </ligand>
</feature>
<evidence type="ECO:0000259" key="8">
    <source>
        <dbReference type="PROSITE" id="PS51710"/>
    </source>
</evidence>
<comment type="function">
    <text evidence="7">An essential GTPase which binds GTP, GDP and possibly (p)ppGpp with moderate affinity, with high nucleotide exchange rates and a fairly low GTP hydrolysis rate. Plays a role in control of the cell cycle, stress response, ribosome biogenesis and in those bacteria that undergo differentiation, in morphogenesis control.</text>
</comment>
<feature type="domain" description="OBG-type G" evidence="8">
    <location>
        <begin position="159"/>
        <end position="326"/>
    </location>
</feature>
<protein>
    <recommendedName>
        <fullName evidence="7">GTPase Obg</fullName>
        <ecNumber evidence="7">3.6.5.-</ecNumber>
    </recommendedName>
    <alternativeName>
        <fullName evidence="7">GTP-binding protein Obg</fullName>
    </alternativeName>
</protein>
<dbReference type="Pfam" id="PF01926">
    <property type="entry name" value="MMR_HSR1"/>
    <property type="match status" value="1"/>
</dbReference>
<feature type="binding site" evidence="7">
    <location>
        <begin position="165"/>
        <end position="172"/>
    </location>
    <ligand>
        <name>GTP</name>
        <dbReference type="ChEBI" id="CHEBI:37565"/>
    </ligand>
</feature>
<dbReference type="FunFam" id="2.70.210.12:FF:000001">
    <property type="entry name" value="GTPase Obg"/>
    <property type="match status" value="1"/>
</dbReference>
<dbReference type="InterPro" id="IPR036726">
    <property type="entry name" value="GTP1_OBG_dom_sf"/>
</dbReference>
<dbReference type="NCBIfam" id="TIGR02729">
    <property type="entry name" value="Obg_CgtA"/>
    <property type="match status" value="1"/>
</dbReference>
<dbReference type="InterPro" id="IPR006074">
    <property type="entry name" value="GTP1-OBG_CS"/>
</dbReference>
<feature type="binding site" evidence="7">
    <location>
        <position position="192"/>
    </location>
    <ligand>
        <name>Mg(2+)</name>
        <dbReference type="ChEBI" id="CHEBI:18420"/>
    </ligand>
</feature>
<dbReference type="HAMAP" id="MF_01454">
    <property type="entry name" value="GTPase_Obg"/>
    <property type="match status" value="1"/>
</dbReference>